<reference evidence="1" key="1">
    <citation type="submission" date="2020-05" db="EMBL/GenBank/DDBJ databases">
        <title>Large-scale comparative analyses of tick genomes elucidate their genetic diversity and vector capacities.</title>
        <authorList>
            <person name="Jia N."/>
            <person name="Wang J."/>
            <person name="Shi W."/>
            <person name="Du L."/>
            <person name="Sun Y."/>
            <person name="Zhan W."/>
            <person name="Jiang J."/>
            <person name="Wang Q."/>
            <person name="Zhang B."/>
            <person name="Ji P."/>
            <person name="Sakyi L.B."/>
            <person name="Cui X."/>
            <person name="Yuan T."/>
            <person name="Jiang B."/>
            <person name="Yang W."/>
            <person name="Lam T.T.-Y."/>
            <person name="Chang Q."/>
            <person name="Ding S."/>
            <person name="Wang X."/>
            <person name="Zhu J."/>
            <person name="Ruan X."/>
            <person name="Zhao L."/>
            <person name="Wei J."/>
            <person name="Que T."/>
            <person name="Du C."/>
            <person name="Cheng J."/>
            <person name="Dai P."/>
            <person name="Han X."/>
            <person name="Huang E."/>
            <person name="Gao Y."/>
            <person name="Liu J."/>
            <person name="Shao H."/>
            <person name="Ye R."/>
            <person name="Li L."/>
            <person name="Wei W."/>
            <person name="Wang X."/>
            <person name="Wang C."/>
            <person name="Yang T."/>
            <person name="Huo Q."/>
            <person name="Li W."/>
            <person name="Guo W."/>
            <person name="Chen H."/>
            <person name="Zhou L."/>
            <person name="Ni X."/>
            <person name="Tian J."/>
            <person name="Zhou Y."/>
            <person name="Sheng Y."/>
            <person name="Liu T."/>
            <person name="Pan Y."/>
            <person name="Xia L."/>
            <person name="Li J."/>
            <person name="Zhao F."/>
            <person name="Cao W."/>
        </authorList>
    </citation>
    <scope>NUCLEOTIDE SEQUENCE</scope>
    <source>
        <strain evidence="1">Hyas-2018</strain>
    </source>
</reference>
<name>A0ACB7RU97_HYAAI</name>
<organism evidence="1 2">
    <name type="scientific">Hyalomma asiaticum</name>
    <name type="common">Tick</name>
    <dbReference type="NCBI Taxonomy" id="266040"/>
    <lineage>
        <taxon>Eukaryota</taxon>
        <taxon>Metazoa</taxon>
        <taxon>Ecdysozoa</taxon>
        <taxon>Arthropoda</taxon>
        <taxon>Chelicerata</taxon>
        <taxon>Arachnida</taxon>
        <taxon>Acari</taxon>
        <taxon>Parasitiformes</taxon>
        <taxon>Ixodida</taxon>
        <taxon>Ixodoidea</taxon>
        <taxon>Ixodidae</taxon>
        <taxon>Hyalomminae</taxon>
        <taxon>Hyalomma</taxon>
    </lineage>
</organism>
<proteinExistence type="predicted"/>
<dbReference type="EMBL" id="CM023487">
    <property type="protein sequence ID" value="KAH6925965.1"/>
    <property type="molecule type" value="Genomic_DNA"/>
</dbReference>
<sequence length="479" mass="52627">MEPDQSGGQMDVGLNAEMTRVTEESAGGSGSNQMAILQMQLRITEMELAMEQLRNENGARAATVVQSTEADRSEDRRLRYASLLIGVLVPLPTQESLVPSWFDDVEATFDCYDVPGVWRAGFVLPRLSEKARGLLVRLSADERKDYYVLKEAMLKGLHLSSSEYRGLFTQSKECGDENEAPAKIMLPLEIAELAESFEESRRGMTNSSEVARGESPKLISETRRAPPGASKMASKKSRGCFVCSSMEHFARDCPTVRVGRANLVRTDNPNEGRGVMVEAQALESAMMAPKFHAIETVNLVCGESEFKGSIDSGAGISGIRKSVVPGYEPTRTNMKLMEAFVVWGWRLPGDSHKQTRVGGGMRWPARIAECFGEVCLQVRPRAQVAMVAGTFPSTPRTYVVQERTASTTRTAAAAASPTSSGPRFMTWGTRYSEQPRWPATTTVVRVNQLWLKTPLAEPEQTPHIGVLRRDCRGGQGRPG</sequence>
<protein>
    <submittedName>
        <fullName evidence="1">Uncharacterized protein</fullName>
    </submittedName>
</protein>
<dbReference type="Proteomes" id="UP000821845">
    <property type="component" value="Chromosome 7"/>
</dbReference>
<evidence type="ECO:0000313" key="1">
    <source>
        <dbReference type="EMBL" id="KAH6925965.1"/>
    </source>
</evidence>
<comment type="caution">
    <text evidence="1">The sequence shown here is derived from an EMBL/GenBank/DDBJ whole genome shotgun (WGS) entry which is preliminary data.</text>
</comment>
<keyword evidence="2" id="KW-1185">Reference proteome</keyword>
<gene>
    <name evidence="1" type="ORF">HPB50_012775</name>
</gene>
<evidence type="ECO:0000313" key="2">
    <source>
        <dbReference type="Proteomes" id="UP000821845"/>
    </source>
</evidence>
<accession>A0ACB7RU97</accession>